<feature type="chain" id="PRO_5045260302" evidence="1">
    <location>
        <begin position="25"/>
        <end position="151"/>
    </location>
</feature>
<comment type="caution">
    <text evidence="2">The sequence shown here is derived from an EMBL/GenBank/DDBJ whole genome shotgun (WGS) entry which is preliminary data.</text>
</comment>
<name>A0ABW1KUD3_9PROT</name>
<protein>
    <submittedName>
        <fullName evidence="2">Uncharacterized protein</fullName>
    </submittedName>
</protein>
<keyword evidence="1" id="KW-0732">Signal</keyword>
<keyword evidence="3" id="KW-1185">Reference proteome</keyword>
<reference evidence="2 3" key="1">
    <citation type="submission" date="2024-09" db="EMBL/GenBank/DDBJ databases">
        <authorList>
            <person name="Zhang Z.-H."/>
        </authorList>
    </citation>
    <scope>NUCLEOTIDE SEQUENCE [LARGE SCALE GENOMIC DNA]</scope>
    <source>
        <strain evidence="2 3">HHTR114</strain>
    </source>
</reference>
<proteinExistence type="predicted"/>
<evidence type="ECO:0000256" key="1">
    <source>
        <dbReference type="SAM" id="SignalP"/>
    </source>
</evidence>
<evidence type="ECO:0000313" key="3">
    <source>
        <dbReference type="Proteomes" id="UP001596116"/>
    </source>
</evidence>
<sequence length="151" mass="16047">MNFNNIISASCSIWLCNSLAVALAGEAVSYPISITDVDTSLSGECKLLVTNPDGGYTEKDIALKEGVFEGLRLRCFLNGNETPTARSISMSAEIPDDVIQCHSGPSGGDTGNFTAPIIQSSLQNRNLSCKFLIAPQPFKTFIQIGPKGTSD</sequence>
<dbReference type="Proteomes" id="UP001596116">
    <property type="component" value="Unassembled WGS sequence"/>
</dbReference>
<organism evidence="2 3">
    <name type="scientific">Hyphococcus aureus</name>
    <dbReference type="NCBI Taxonomy" id="2666033"/>
    <lineage>
        <taxon>Bacteria</taxon>
        <taxon>Pseudomonadati</taxon>
        <taxon>Pseudomonadota</taxon>
        <taxon>Alphaproteobacteria</taxon>
        <taxon>Parvularculales</taxon>
        <taxon>Parvularculaceae</taxon>
        <taxon>Hyphococcus</taxon>
    </lineage>
</organism>
<evidence type="ECO:0000313" key="2">
    <source>
        <dbReference type="EMBL" id="MFC6034676.1"/>
    </source>
</evidence>
<feature type="signal peptide" evidence="1">
    <location>
        <begin position="1"/>
        <end position="24"/>
    </location>
</feature>
<dbReference type="RefSeq" id="WP_379879984.1">
    <property type="nucleotide sequence ID" value="NZ_JBHPON010000001.1"/>
</dbReference>
<dbReference type="EMBL" id="JBHPON010000001">
    <property type="protein sequence ID" value="MFC6034676.1"/>
    <property type="molecule type" value="Genomic_DNA"/>
</dbReference>
<accession>A0ABW1KUD3</accession>
<gene>
    <name evidence="2" type="ORF">ACFMB1_03925</name>
</gene>